<dbReference type="InterPro" id="IPR018392">
    <property type="entry name" value="LysM"/>
</dbReference>
<keyword evidence="3" id="KW-1185">Reference proteome</keyword>
<gene>
    <name evidence="2" type="ORF">N4G62_04870</name>
</gene>
<dbReference type="Gene3D" id="3.10.350.10">
    <property type="entry name" value="LysM domain"/>
    <property type="match status" value="1"/>
</dbReference>
<dbReference type="PROSITE" id="PS51782">
    <property type="entry name" value="LYSM"/>
    <property type="match status" value="1"/>
</dbReference>
<accession>A0ABU5LN41</accession>
<reference evidence="3" key="1">
    <citation type="submission" date="2023-07" db="EMBL/GenBank/DDBJ databases">
        <title>Whole genome sequence analysis of rice epiphytic Sphingomonas sanguinis OsEp_Plm_15B2.</title>
        <authorList>
            <person name="Sahu K.P."/>
            <person name="Asharani P."/>
            <person name="Reddy B."/>
            <person name="Kumar A."/>
        </authorList>
    </citation>
    <scope>NUCLEOTIDE SEQUENCE [LARGE SCALE GENOMIC DNA]</scope>
    <source>
        <strain evidence="3">OsEp_Plm_15B2</strain>
    </source>
</reference>
<dbReference type="Pfam" id="PF09994">
    <property type="entry name" value="T6SS_Tle1-like_cat"/>
    <property type="match status" value="1"/>
</dbReference>
<dbReference type="Pfam" id="PF01476">
    <property type="entry name" value="LysM"/>
    <property type="match status" value="1"/>
</dbReference>
<organism evidence="2 3">
    <name type="scientific">Sphingomonas sanguinis</name>
    <dbReference type="NCBI Taxonomy" id="33051"/>
    <lineage>
        <taxon>Bacteria</taxon>
        <taxon>Pseudomonadati</taxon>
        <taxon>Pseudomonadota</taxon>
        <taxon>Alphaproteobacteria</taxon>
        <taxon>Sphingomonadales</taxon>
        <taxon>Sphingomonadaceae</taxon>
        <taxon>Sphingomonas</taxon>
    </lineage>
</organism>
<dbReference type="PANTHER" id="PTHR33840">
    <property type="match status" value="1"/>
</dbReference>
<name>A0ABU5LN41_9SPHN</name>
<dbReference type="PANTHER" id="PTHR33840:SF1">
    <property type="entry name" value="TLE1 PHOSPHOLIPASE DOMAIN-CONTAINING PROTEIN"/>
    <property type="match status" value="1"/>
</dbReference>
<dbReference type="SMART" id="SM00257">
    <property type="entry name" value="LysM"/>
    <property type="match status" value="1"/>
</dbReference>
<comment type="caution">
    <text evidence="2">The sequence shown here is derived from an EMBL/GenBank/DDBJ whole genome shotgun (WGS) entry which is preliminary data.</text>
</comment>
<dbReference type="RefSeq" id="WP_322538774.1">
    <property type="nucleotide sequence ID" value="NZ_JAOBTW010000004.1"/>
</dbReference>
<sequence length="463" mass="50704">MKRLVFCFDGTWNRLDADTPTNVVLTAASIIRQVPNGGPTQIIHYDEGVGTGTLDRVSGGTMGVGLVTNIREAYRFLIFNYDPGDEIFVFGFSRGAFSARTFCGFLRHVGPLRRLHAARIDDALKLYEARLRDEDGATEKLRRFRADYSGNVCIGADDDAWRCSNVPNYLTGQAPPLTIKYLGVWDTVGALGVPKVLPLSGMLNRKHRFHDIALTGFIESARHAVAIDEHRALFPAEPWGDLSAMNEARRYSAEDPRAPYQEQWFPGTHGSVGGGGDIRGLSDGALAWVLQGAKRAGLKLDVEQGSRIQAVRPDPLAPLVNVRQQQFSATSLLKTNRDGPSTLYQVSAAARRRWQAEANNLPEQTAYRPKTLAKVAAALDALPRRQPLASGSVVHEVVEKDTLRALAKRYLGSADLEDAIYEANLDQMDDPNEIFVGQKLRIPARLPEPPADVSTPLAANGAP</sequence>
<proteinExistence type="predicted"/>
<dbReference type="EMBL" id="JAOBTW010000004">
    <property type="protein sequence ID" value="MDZ7281359.1"/>
    <property type="molecule type" value="Genomic_DNA"/>
</dbReference>
<evidence type="ECO:0000313" key="2">
    <source>
        <dbReference type="EMBL" id="MDZ7281359.1"/>
    </source>
</evidence>
<dbReference type="CDD" id="cd00118">
    <property type="entry name" value="LysM"/>
    <property type="match status" value="1"/>
</dbReference>
<evidence type="ECO:0000313" key="3">
    <source>
        <dbReference type="Proteomes" id="UP001292182"/>
    </source>
</evidence>
<evidence type="ECO:0000259" key="1">
    <source>
        <dbReference type="PROSITE" id="PS51782"/>
    </source>
</evidence>
<feature type="domain" description="LysM" evidence="1">
    <location>
        <begin position="393"/>
        <end position="442"/>
    </location>
</feature>
<dbReference type="Proteomes" id="UP001292182">
    <property type="component" value="Unassembled WGS sequence"/>
</dbReference>
<protein>
    <submittedName>
        <fullName evidence="2">DUF2235 domain-containing protein</fullName>
    </submittedName>
</protein>
<dbReference type="InterPro" id="IPR018712">
    <property type="entry name" value="Tle1-like_cat"/>
</dbReference>
<dbReference type="InterPro" id="IPR036779">
    <property type="entry name" value="LysM_dom_sf"/>
</dbReference>